<evidence type="ECO:0000313" key="2">
    <source>
        <dbReference type="EMBL" id="EDX17083.1"/>
    </source>
</evidence>
<accession>B4R4J3</accession>
<reference evidence="2 3" key="1">
    <citation type="journal article" date="2007" name="Nature">
        <title>Evolution of genes and genomes on the Drosophila phylogeny.</title>
        <authorList>
            <consortium name="Drosophila 12 Genomes Consortium"/>
            <person name="Clark A.G."/>
            <person name="Eisen M.B."/>
            <person name="Smith D.R."/>
            <person name="Bergman C.M."/>
            <person name="Oliver B."/>
            <person name="Markow T.A."/>
            <person name="Kaufman T.C."/>
            <person name="Kellis M."/>
            <person name="Gelbart W."/>
            <person name="Iyer V.N."/>
            <person name="Pollard D.A."/>
            <person name="Sackton T.B."/>
            <person name="Larracuente A.M."/>
            <person name="Singh N.D."/>
            <person name="Abad J.P."/>
            <person name="Abt D.N."/>
            <person name="Adryan B."/>
            <person name="Aguade M."/>
            <person name="Akashi H."/>
            <person name="Anderson W.W."/>
            <person name="Aquadro C.F."/>
            <person name="Ardell D.H."/>
            <person name="Arguello R."/>
            <person name="Artieri C.G."/>
            <person name="Barbash D.A."/>
            <person name="Barker D."/>
            <person name="Barsanti P."/>
            <person name="Batterham P."/>
            <person name="Batzoglou S."/>
            <person name="Begun D."/>
            <person name="Bhutkar A."/>
            <person name="Blanco E."/>
            <person name="Bosak S.A."/>
            <person name="Bradley R.K."/>
            <person name="Brand A.D."/>
            <person name="Brent M.R."/>
            <person name="Brooks A.N."/>
            <person name="Brown R.H."/>
            <person name="Butlin R.K."/>
            <person name="Caggese C."/>
            <person name="Calvi B.R."/>
            <person name="Bernardo de Carvalho A."/>
            <person name="Caspi A."/>
            <person name="Castrezana S."/>
            <person name="Celniker S.E."/>
            <person name="Chang J.L."/>
            <person name="Chapple C."/>
            <person name="Chatterji S."/>
            <person name="Chinwalla A."/>
            <person name="Civetta A."/>
            <person name="Clifton S.W."/>
            <person name="Comeron J.M."/>
            <person name="Costello J.C."/>
            <person name="Coyne J.A."/>
            <person name="Daub J."/>
            <person name="David R.G."/>
            <person name="Delcher A.L."/>
            <person name="Delehaunty K."/>
            <person name="Do C.B."/>
            <person name="Ebling H."/>
            <person name="Edwards K."/>
            <person name="Eickbush T."/>
            <person name="Evans J.D."/>
            <person name="Filipski A."/>
            <person name="Findeiss S."/>
            <person name="Freyhult E."/>
            <person name="Fulton L."/>
            <person name="Fulton R."/>
            <person name="Garcia A.C."/>
            <person name="Gardiner A."/>
            <person name="Garfield D.A."/>
            <person name="Garvin B.E."/>
            <person name="Gibson G."/>
            <person name="Gilbert D."/>
            <person name="Gnerre S."/>
            <person name="Godfrey J."/>
            <person name="Good R."/>
            <person name="Gotea V."/>
            <person name="Gravely B."/>
            <person name="Greenberg A.J."/>
            <person name="Griffiths-Jones S."/>
            <person name="Gross S."/>
            <person name="Guigo R."/>
            <person name="Gustafson E.A."/>
            <person name="Haerty W."/>
            <person name="Hahn M.W."/>
            <person name="Halligan D.L."/>
            <person name="Halpern A.L."/>
            <person name="Halter G.M."/>
            <person name="Han M.V."/>
            <person name="Heger A."/>
            <person name="Hillier L."/>
            <person name="Hinrichs A.S."/>
            <person name="Holmes I."/>
            <person name="Hoskins R.A."/>
            <person name="Hubisz M.J."/>
            <person name="Hultmark D."/>
            <person name="Huntley M.A."/>
            <person name="Jaffe D.B."/>
            <person name="Jagadeeshan S."/>
            <person name="Jeck W.R."/>
            <person name="Johnson J."/>
            <person name="Jones C.D."/>
            <person name="Jordan W.C."/>
            <person name="Karpen G.H."/>
            <person name="Kataoka E."/>
            <person name="Keightley P.D."/>
            <person name="Kheradpour P."/>
            <person name="Kirkness E.F."/>
            <person name="Koerich L.B."/>
            <person name="Kristiansen K."/>
            <person name="Kudrna D."/>
            <person name="Kulathinal R.J."/>
            <person name="Kumar S."/>
            <person name="Kwok R."/>
            <person name="Lander E."/>
            <person name="Langley C.H."/>
            <person name="Lapoint R."/>
            <person name="Lazzaro B.P."/>
            <person name="Lee S.J."/>
            <person name="Levesque L."/>
            <person name="Li R."/>
            <person name="Lin C.F."/>
            <person name="Lin M.F."/>
            <person name="Lindblad-Toh K."/>
            <person name="Llopart A."/>
            <person name="Long M."/>
            <person name="Low L."/>
            <person name="Lozovsky E."/>
            <person name="Lu J."/>
            <person name="Luo M."/>
            <person name="Machado C.A."/>
            <person name="Makalowski W."/>
            <person name="Marzo M."/>
            <person name="Matsuda M."/>
            <person name="Matzkin L."/>
            <person name="McAllister B."/>
            <person name="McBride C.S."/>
            <person name="McKernan B."/>
            <person name="McKernan K."/>
            <person name="Mendez-Lago M."/>
            <person name="Minx P."/>
            <person name="Mollenhauer M.U."/>
            <person name="Montooth K."/>
            <person name="Mount S.M."/>
            <person name="Mu X."/>
            <person name="Myers E."/>
            <person name="Negre B."/>
            <person name="Newfeld S."/>
            <person name="Nielsen R."/>
            <person name="Noor M.A."/>
            <person name="O'Grady P."/>
            <person name="Pachter L."/>
            <person name="Papaceit M."/>
            <person name="Parisi M.J."/>
            <person name="Parisi M."/>
            <person name="Parts L."/>
            <person name="Pedersen J.S."/>
            <person name="Pesole G."/>
            <person name="Phillippy A.M."/>
            <person name="Ponting C.P."/>
            <person name="Pop M."/>
            <person name="Porcelli D."/>
            <person name="Powell J.R."/>
            <person name="Prohaska S."/>
            <person name="Pruitt K."/>
            <person name="Puig M."/>
            <person name="Quesneville H."/>
            <person name="Ram K.R."/>
            <person name="Rand D."/>
            <person name="Rasmussen M.D."/>
            <person name="Reed L.K."/>
            <person name="Reenan R."/>
            <person name="Reily A."/>
            <person name="Remington K.A."/>
            <person name="Rieger T.T."/>
            <person name="Ritchie M.G."/>
            <person name="Robin C."/>
            <person name="Rogers Y.H."/>
            <person name="Rohde C."/>
            <person name="Rozas J."/>
            <person name="Rubenfield M.J."/>
            <person name="Ruiz A."/>
            <person name="Russo S."/>
            <person name="Salzberg S.L."/>
            <person name="Sanchez-Gracia A."/>
            <person name="Saranga D.J."/>
            <person name="Sato H."/>
            <person name="Schaeffer S.W."/>
            <person name="Schatz M.C."/>
            <person name="Schlenke T."/>
            <person name="Schwartz R."/>
            <person name="Segarra C."/>
            <person name="Singh R.S."/>
            <person name="Sirot L."/>
            <person name="Sirota M."/>
            <person name="Sisneros N.B."/>
            <person name="Smith C.D."/>
            <person name="Smith T.F."/>
            <person name="Spieth J."/>
            <person name="Stage D.E."/>
            <person name="Stark A."/>
            <person name="Stephan W."/>
            <person name="Strausberg R.L."/>
            <person name="Strempel S."/>
            <person name="Sturgill D."/>
            <person name="Sutton G."/>
            <person name="Sutton G.G."/>
            <person name="Tao W."/>
            <person name="Teichmann S."/>
            <person name="Tobari Y.N."/>
            <person name="Tomimura Y."/>
            <person name="Tsolas J.M."/>
            <person name="Valente V.L."/>
            <person name="Venter E."/>
            <person name="Venter J.C."/>
            <person name="Vicario S."/>
            <person name="Vieira F.G."/>
            <person name="Vilella A.J."/>
            <person name="Villasante A."/>
            <person name="Walenz B."/>
            <person name="Wang J."/>
            <person name="Wasserman M."/>
            <person name="Watts T."/>
            <person name="Wilson D."/>
            <person name="Wilson R.K."/>
            <person name="Wing R.A."/>
            <person name="Wolfner M.F."/>
            <person name="Wong A."/>
            <person name="Wong G.K."/>
            <person name="Wu C.I."/>
            <person name="Wu G."/>
            <person name="Yamamoto D."/>
            <person name="Yang H.P."/>
            <person name="Yang S.P."/>
            <person name="Yorke J.A."/>
            <person name="Yoshida K."/>
            <person name="Zdobnov E."/>
            <person name="Zhang P."/>
            <person name="Zhang Y."/>
            <person name="Zimin A.V."/>
            <person name="Baldwin J."/>
            <person name="Abdouelleil A."/>
            <person name="Abdulkadir J."/>
            <person name="Abebe A."/>
            <person name="Abera B."/>
            <person name="Abreu J."/>
            <person name="Acer S.C."/>
            <person name="Aftuck L."/>
            <person name="Alexander A."/>
            <person name="An P."/>
            <person name="Anderson E."/>
            <person name="Anderson S."/>
            <person name="Arachi H."/>
            <person name="Azer M."/>
            <person name="Bachantsang P."/>
            <person name="Barry A."/>
            <person name="Bayul T."/>
            <person name="Berlin A."/>
            <person name="Bessette D."/>
            <person name="Bloom T."/>
            <person name="Blye J."/>
            <person name="Boguslavskiy L."/>
            <person name="Bonnet C."/>
            <person name="Boukhgalter B."/>
            <person name="Bourzgui I."/>
            <person name="Brown A."/>
            <person name="Cahill P."/>
            <person name="Channer S."/>
            <person name="Cheshatsang Y."/>
            <person name="Chuda L."/>
            <person name="Citroen M."/>
            <person name="Collymore A."/>
            <person name="Cooke P."/>
            <person name="Costello M."/>
            <person name="D'Aco K."/>
            <person name="Daza R."/>
            <person name="De Haan G."/>
            <person name="DeGray S."/>
            <person name="DeMaso C."/>
            <person name="Dhargay N."/>
            <person name="Dooley K."/>
            <person name="Dooley E."/>
            <person name="Doricent M."/>
            <person name="Dorje P."/>
            <person name="Dorjee K."/>
            <person name="Dupes A."/>
            <person name="Elong R."/>
            <person name="Falk J."/>
            <person name="Farina A."/>
            <person name="Faro S."/>
            <person name="Ferguson D."/>
            <person name="Fisher S."/>
            <person name="Foley C.D."/>
            <person name="Franke A."/>
            <person name="Friedrich D."/>
            <person name="Gadbois L."/>
            <person name="Gearin G."/>
            <person name="Gearin C.R."/>
            <person name="Giannoukos G."/>
            <person name="Goode T."/>
            <person name="Graham J."/>
            <person name="Grandbois E."/>
            <person name="Grewal S."/>
            <person name="Gyaltsen K."/>
            <person name="Hafez N."/>
            <person name="Hagos B."/>
            <person name="Hall J."/>
            <person name="Henson C."/>
            <person name="Hollinger A."/>
            <person name="Honan T."/>
            <person name="Huard M.D."/>
            <person name="Hughes L."/>
            <person name="Hurhula B."/>
            <person name="Husby M.E."/>
            <person name="Kamat A."/>
            <person name="Kanga B."/>
            <person name="Kashin S."/>
            <person name="Khazanovich D."/>
            <person name="Kisner P."/>
            <person name="Lance K."/>
            <person name="Lara M."/>
            <person name="Lee W."/>
            <person name="Lennon N."/>
            <person name="Letendre F."/>
            <person name="LeVine R."/>
            <person name="Lipovsky A."/>
            <person name="Liu X."/>
            <person name="Liu J."/>
            <person name="Liu S."/>
            <person name="Lokyitsang T."/>
            <person name="Lokyitsang Y."/>
            <person name="Lubonja R."/>
            <person name="Lui A."/>
            <person name="MacDonald P."/>
            <person name="Magnisalis V."/>
            <person name="Maru K."/>
            <person name="Matthews C."/>
            <person name="McCusker W."/>
            <person name="McDonough S."/>
            <person name="Mehta T."/>
            <person name="Meldrim J."/>
            <person name="Meneus L."/>
            <person name="Mihai O."/>
            <person name="Mihalev A."/>
            <person name="Mihova T."/>
            <person name="Mittelman R."/>
            <person name="Mlenga V."/>
            <person name="Montmayeur A."/>
            <person name="Mulrain L."/>
            <person name="Navidi A."/>
            <person name="Naylor J."/>
            <person name="Negash T."/>
            <person name="Nguyen T."/>
            <person name="Nguyen N."/>
            <person name="Nicol R."/>
            <person name="Norbu C."/>
            <person name="Norbu N."/>
            <person name="Novod N."/>
            <person name="O'Neill B."/>
            <person name="Osman S."/>
            <person name="Markiewicz E."/>
            <person name="Oyono O.L."/>
            <person name="Patti C."/>
            <person name="Phunkhang P."/>
            <person name="Pierre F."/>
            <person name="Priest M."/>
            <person name="Raghuraman S."/>
            <person name="Rege F."/>
            <person name="Reyes R."/>
            <person name="Rise C."/>
            <person name="Rogov P."/>
            <person name="Ross K."/>
            <person name="Ryan E."/>
            <person name="Settipalli S."/>
            <person name="Shea T."/>
            <person name="Sherpa N."/>
            <person name="Shi L."/>
            <person name="Shih D."/>
            <person name="Sparrow T."/>
            <person name="Spaulding J."/>
            <person name="Stalker J."/>
            <person name="Stange-Thomann N."/>
            <person name="Stavropoulos S."/>
            <person name="Stone C."/>
            <person name="Strader C."/>
            <person name="Tesfaye S."/>
            <person name="Thomson T."/>
            <person name="Thoulutsang Y."/>
            <person name="Thoulutsang D."/>
            <person name="Topham K."/>
            <person name="Topping I."/>
            <person name="Tsamla T."/>
            <person name="Vassiliev H."/>
            <person name="Vo A."/>
            <person name="Wangchuk T."/>
            <person name="Wangdi T."/>
            <person name="Weiand M."/>
            <person name="Wilkinson J."/>
            <person name="Wilson A."/>
            <person name="Yadav S."/>
            <person name="Young G."/>
            <person name="Yu Q."/>
            <person name="Zembek L."/>
            <person name="Zhong D."/>
            <person name="Zimmer A."/>
            <person name="Zwirko Z."/>
            <person name="Jaffe D.B."/>
            <person name="Alvarez P."/>
            <person name="Brockman W."/>
            <person name="Butler J."/>
            <person name="Chin C."/>
            <person name="Gnerre S."/>
            <person name="Grabherr M."/>
            <person name="Kleber M."/>
            <person name="Mauceli E."/>
            <person name="MacCallum I."/>
        </authorList>
    </citation>
    <scope>NUCLEOTIDE SEQUENCE [LARGE SCALE GENOMIC DNA]</scope>
    <source>
        <strain evidence="3">white501</strain>
    </source>
</reference>
<sequence>MRCLMMMDREFEMIDDLPADKEGPRKCRTIEPSGQQPLQLHKGASLHHHTRSVSGRGGGAPGGGVAAAPVTSLAFRAMAAWPRRRDPESPDH</sequence>
<feature type="compositionally biased region" description="Basic and acidic residues" evidence="1">
    <location>
        <begin position="18"/>
        <end position="29"/>
    </location>
</feature>
<gene>
    <name evidence="2" type="primary">Dsim\GD16289</name>
    <name evidence="2" type="ORF">Dsim_GD16289</name>
</gene>
<feature type="region of interest" description="Disordered" evidence="1">
    <location>
        <begin position="18"/>
        <end position="67"/>
    </location>
</feature>
<protein>
    <submittedName>
        <fullName evidence="2">GD16289</fullName>
    </submittedName>
</protein>
<proteinExistence type="predicted"/>
<evidence type="ECO:0000256" key="1">
    <source>
        <dbReference type="SAM" id="MobiDB-lite"/>
    </source>
</evidence>
<evidence type="ECO:0000313" key="3">
    <source>
        <dbReference type="Proteomes" id="UP000000304"/>
    </source>
</evidence>
<dbReference type="HOGENOM" id="CLU_2415658_0_0_1"/>
<feature type="compositionally biased region" description="Gly residues" evidence="1">
    <location>
        <begin position="55"/>
        <end position="65"/>
    </location>
</feature>
<name>B4R4J3_DROSI</name>
<dbReference type="Proteomes" id="UP000000304">
    <property type="component" value="Chromosome X"/>
</dbReference>
<dbReference type="EMBL" id="CM000366">
    <property type="protein sequence ID" value="EDX17083.1"/>
    <property type="molecule type" value="Genomic_DNA"/>
</dbReference>
<keyword evidence="3" id="KW-1185">Reference proteome</keyword>
<organism evidence="2 3">
    <name type="scientific">Drosophila simulans</name>
    <name type="common">Fruit fly</name>
    <dbReference type="NCBI Taxonomy" id="7240"/>
    <lineage>
        <taxon>Eukaryota</taxon>
        <taxon>Metazoa</taxon>
        <taxon>Ecdysozoa</taxon>
        <taxon>Arthropoda</taxon>
        <taxon>Hexapoda</taxon>
        <taxon>Insecta</taxon>
        <taxon>Pterygota</taxon>
        <taxon>Neoptera</taxon>
        <taxon>Endopterygota</taxon>
        <taxon>Diptera</taxon>
        <taxon>Brachycera</taxon>
        <taxon>Muscomorpha</taxon>
        <taxon>Ephydroidea</taxon>
        <taxon>Drosophilidae</taxon>
        <taxon>Drosophila</taxon>
        <taxon>Sophophora</taxon>
    </lineage>
</organism>
<dbReference type="AlphaFoldDB" id="B4R4J3"/>